<organism evidence="4 5">
    <name type="scientific">Serendipita indica (strain DSM 11827)</name>
    <name type="common">Root endophyte fungus</name>
    <name type="synonym">Piriformospora indica</name>
    <dbReference type="NCBI Taxonomy" id="1109443"/>
    <lineage>
        <taxon>Eukaryota</taxon>
        <taxon>Fungi</taxon>
        <taxon>Dikarya</taxon>
        <taxon>Basidiomycota</taxon>
        <taxon>Agaricomycotina</taxon>
        <taxon>Agaricomycetes</taxon>
        <taxon>Sebacinales</taxon>
        <taxon>Serendipitaceae</taxon>
        <taxon>Serendipita</taxon>
    </lineage>
</organism>
<feature type="compositionally biased region" description="Polar residues" evidence="2">
    <location>
        <begin position="151"/>
        <end position="165"/>
    </location>
</feature>
<feature type="domain" description="Putative zinc-finger" evidence="3">
    <location>
        <begin position="871"/>
        <end position="892"/>
    </location>
</feature>
<feature type="region of interest" description="Disordered" evidence="2">
    <location>
        <begin position="353"/>
        <end position="482"/>
    </location>
</feature>
<feature type="compositionally biased region" description="Basic and acidic residues" evidence="2">
    <location>
        <begin position="119"/>
        <end position="138"/>
    </location>
</feature>
<evidence type="ECO:0000256" key="1">
    <source>
        <dbReference type="SAM" id="Coils"/>
    </source>
</evidence>
<proteinExistence type="predicted"/>
<feature type="compositionally biased region" description="Polar residues" evidence="2">
    <location>
        <begin position="179"/>
        <end position="196"/>
    </location>
</feature>
<feature type="compositionally biased region" description="Basic and acidic residues" evidence="2">
    <location>
        <begin position="885"/>
        <end position="895"/>
    </location>
</feature>
<feature type="coiled-coil region" evidence="1">
    <location>
        <begin position="700"/>
        <end position="783"/>
    </location>
</feature>
<feature type="region of interest" description="Disordered" evidence="2">
    <location>
        <begin position="83"/>
        <end position="165"/>
    </location>
</feature>
<feature type="compositionally biased region" description="Low complexity" evidence="2">
    <location>
        <begin position="84"/>
        <end position="97"/>
    </location>
</feature>
<feature type="compositionally biased region" description="Basic and acidic residues" evidence="2">
    <location>
        <begin position="467"/>
        <end position="482"/>
    </location>
</feature>
<accession>G4TCJ6</accession>
<dbReference type="Proteomes" id="UP000007148">
    <property type="component" value="Unassembled WGS sequence"/>
</dbReference>
<feature type="compositionally biased region" description="Polar residues" evidence="2">
    <location>
        <begin position="591"/>
        <end position="600"/>
    </location>
</feature>
<protein>
    <recommendedName>
        <fullName evidence="3">Putative zinc-finger domain-containing protein</fullName>
    </recommendedName>
</protein>
<dbReference type="eggNOG" id="ENOG502SY8K">
    <property type="taxonomic scope" value="Eukaryota"/>
</dbReference>
<feature type="region of interest" description="Disordered" evidence="2">
    <location>
        <begin position="885"/>
        <end position="906"/>
    </location>
</feature>
<reference evidence="4 5" key="1">
    <citation type="journal article" date="2011" name="PLoS Pathog.">
        <title>Endophytic Life Strategies Decoded by Genome and Transcriptome Analyses of the Mutualistic Root Symbiont Piriformospora indica.</title>
        <authorList>
            <person name="Zuccaro A."/>
            <person name="Lahrmann U."/>
            <person name="Guldener U."/>
            <person name="Langen G."/>
            <person name="Pfiffi S."/>
            <person name="Biedenkopf D."/>
            <person name="Wong P."/>
            <person name="Samans B."/>
            <person name="Grimm C."/>
            <person name="Basiewicz M."/>
            <person name="Murat C."/>
            <person name="Martin F."/>
            <person name="Kogel K.H."/>
        </authorList>
    </citation>
    <scope>NUCLEOTIDE SEQUENCE [LARGE SCALE GENOMIC DNA]</scope>
    <source>
        <strain evidence="4 5">DSM 11827</strain>
    </source>
</reference>
<dbReference type="InParanoid" id="G4TCJ6"/>
<evidence type="ECO:0000259" key="3">
    <source>
        <dbReference type="Pfam" id="PF10650"/>
    </source>
</evidence>
<dbReference type="EMBL" id="CAFZ01000045">
    <property type="protein sequence ID" value="CCA69019.1"/>
    <property type="molecule type" value="Genomic_DNA"/>
</dbReference>
<feature type="compositionally biased region" description="Polar residues" evidence="2">
    <location>
        <begin position="388"/>
        <end position="399"/>
    </location>
</feature>
<feature type="region of interest" description="Disordered" evidence="2">
    <location>
        <begin position="501"/>
        <end position="617"/>
    </location>
</feature>
<comment type="caution">
    <text evidence="4">The sequence shown here is derived from an EMBL/GenBank/DDBJ whole genome shotgun (WGS) entry which is preliminary data.</text>
</comment>
<feature type="region of interest" description="Disordered" evidence="2">
    <location>
        <begin position="177"/>
        <end position="206"/>
    </location>
</feature>
<keyword evidence="5" id="KW-1185">Reference proteome</keyword>
<dbReference type="OMA" id="RCVIELS"/>
<evidence type="ECO:0000313" key="4">
    <source>
        <dbReference type="EMBL" id="CCA69019.1"/>
    </source>
</evidence>
<dbReference type="AlphaFoldDB" id="G4TCJ6"/>
<evidence type="ECO:0000313" key="5">
    <source>
        <dbReference type="Proteomes" id="UP000007148"/>
    </source>
</evidence>
<feature type="region of interest" description="Disordered" evidence="2">
    <location>
        <begin position="1"/>
        <end position="56"/>
    </location>
</feature>
<dbReference type="InterPro" id="IPR019607">
    <property type="entry name" value="Putative_zinc-finger_domain"/>
</dbReference>
<feature type="compositionally biased region" description="Polar residues" evidence="2">
    <location>
        <begin position="823"/>
        <end position="839"/>
    </location>
</feature>
<keyword evidence="1" id="KW-0175">Coiled coil</keyword>
<evidence type="ECO:0000256" key="2">
    <source>
        <dbReference type="SAM" id="MobiDB-lite"/>
    </source>
</evidence>
<gene>
    <name evidence="4" type="ORF">PIIN_02878</name>
</gene>
<feature type="region of interest" description="Disordered" evidence="2">
    <location>
        <begin position="823"/>
        <end position="864"/>
    </location>
</feature>
<sequence length="906" mass="97956">MSQAHLAKLREAARQTMRVKQAAERLENMSSTLSPSLSASTPTVSSSSPSRPPSKKILAKLLRDSAPAESETTLDYGDPIEQLAESPTASPANTPAARGLGASRHTAVTHANGLNGQKEIPKIGGREEGEISDEESRARRQSKRTRAVSLKKSQQSINASQSTDLHSDTAQNILLEDQPQPSSASANPLKLNSNKMNDPLRPTPETHSFVGLASREVNNPSDDRLSPATMQLNEEVYTKLLEFGIDDNHCRPGLPMTFEQFELAKGLILDLIGYGTSPEYLIDVGINPRLVVYCLRELKMRIPSNVKVGDIIAFGPPQALVTSLVDSPRATSPEMLSPISPEEHNAGLQFTTEEQAEPSAISLPSTSNTPPPTTRLNVHAEPFVPKTVVSSKPPKTTGPSLVHIALPHQQIGLPPRPEPAPVNTALPDPPSSLPQRPAFSVNAEPNRKSSIDVPKYTSPPSSPTMGDEPKVESDTEALQRMEQQKKLQLLRKKLALTRKRPAVKDSLMLQTGDVTPSDPTPRESAPSSTVPDERKVESPSPMDVDYPVTTEASRSAVTSTVDSAPSTSRVSTPSNQSESILTLAQRRESLLNGTRSSTPSELGAKRGIKRPKADDFLDKTPVKRPTLLNNVVPSKNLFGRSTFALINSTVPDQHVFTWSDDETLGDEAEPDQMAPESAGSQRESEAAQFAAAALAIGLPMTAEELEAARIQEEERKAQINAKAIKLLKTQLSLRKLELKQAEKKLKNVKHDDAEALLAAEEHLHTLRQELQSLETRLLQHETSAIEFEASTFSPLKGHGSSSAIQLVGQSELSAIEMMVKDNATSSTPTLVDTPSQIESKTLEDGVDSTQEPSTDPVFGHVSPVNEADSSLCQFESGGGECKDNDCPDLHFRDFGDSGTSSSSKFQ</sequence>
<name>G4TCJ6_SERID</name>
<dbReference type="Pfam" id="PF10650">
    <property type="entry name" value="zf-C3H1"/>
    <property type="match status" value="1"/>
</dbReference>
<dbReference type="HOGENOM" id="CLU_320316_0_0_1"/>
<feature type="compositionally biased region" description="Low complexity" evidence="2">
    <location>
        <begin position="30"/>
        <end position="49"/>
    </location>
</feature>
<feature type="compositionally biased region" description="Polar residues" evidence="2">
    <location>
        <begin position="897"/>
        <end position="906"/>
    </location>
</feature>
<feature type="compositionally biased region" description="Polar residues" evidence="2">
    <location>
        <begin position="550"/>
        <end position="582"/>
    </location>
</feature>
<dbReference type="OrthoDB" id="3270652at2759"/>